<dbReference type="Pfam" id="PF04324">
    <property type="entry name" value="Fer2_BFD"/>
    <property type="match status" value="1"/>
</dbReference>
<dbReference type="EMBL" id="JABBFX010000001">
    <property type="protein sequence ID" value="NML45181.1"/>
    <property type="molecule type" value="Genomic_DNA"/>
</dbReference>
<evidence type="ECO:0000256" key="1">
    <source>
        <dbReference type="ARBA" id="ARBA00001974"/>
    </source>
</evidence>
<evidence type="ECO:0000259" key="3">
    <source>
        <dbReference type="PROSITE" id="PS51384"/>
    </source>
</evidence>
<dbReference type="RefSeq" id="WP_169419267.1">
    <property type="nucleotide sequence ID" value="NZ_JABBFX010000001.1"/>
</dbReference>
<dbReference type="CDD" id="cd08168">
    <property type="entry name" value="Cytochrom_C3"/>
    <property type="match status" value="1"/>
</dbReference>
<keyword evidence="2" id="KW-0001">2Fe-2S</keyword>
<comment type="caution">
    <text evidence="4">The sequence shown here is derived from an EMBL/GenBank/DDBJ whole genome shotgun (WGS) entry which is preliminary data.</text>
</comment>
<evidence type="ECO:0000313" key="4">
    <source>
        <dbReference type="EMBL" id="NML45181.1"/>
    </source>
</evidence>
<dbReference type="SUPFAM" id="SSF52343">
    <property type="entry name" value="Ferredoxin reductase-like, C-terminal NADP-linked domain"/>
    <property type="match status" value="1"/>
</dbReference>
<dbReference type="Proteomes" id="UP000541185">
    <property type="component" value="Unassembled WGS sequence"/>
</dbReference>
<dbReference type="Gene3D" id="1.10.10.1100">
    <property type="entry name" value="BFD-like [2Fe-2S]-binding domain"/>
    <property type="match status" value="1"/>
</dbReference>
<evidence type="ECO:0000313" key="5">
    <source>
        <dbReference type="Proteomes" id="UP000541185"/>
    </source>
</evidence>
<dbReference type="InterPro" id="IPR039261">
    <property type="entry name" value="FNR_nucleotide-bd"/>
</dbReference>
<dbReference type="InterPro" id="IPR007419">
    <property type="entry name" value="BFD-like_2Fe2S-bd_dom"/>
</dbReference>
<dbReference type="Gene3D" id="2.40.30.10">
    <property type="entry name" value="Translation factors"/>
    <property type="match status" value="1"/>
</dbReference>
<dbReference type="SUPFAM" id="SSF63380">
    <property type="entry name" value="Riboflavin synthase domain-like"/>
    <property type="match status" value="1"/>
</dbReference>
<dbReference type="Pfam" id="PF09699">
    <property type="entry name" value="Paired_CXXCH_1"/>
    <property type="match status" value="1"/>
</dbReference>
<dbReference type="InterPro" id="IPR017927">
    <property type="entry name" value="FAD-bd_FR_type"/>
</dbReference>
<dbReference type="InterPro" id="IPR036280">
    <property type="entry name" value="Multihaem_cyt_sf"/>
</dbReference>
<dbReference type="GO" id="GO:0016491">
    <property type="term" value="F:oxidoreductase activity"/>
    <property type="evidence" value="ECO:0007669"/>
    <property type="project" value="InterPro"/>
</dbReference>
<dbReference type="Gene3D" id="3.90.10.10">
    <property type="entry name" value="Cytochrome C3"/>
    <property type="match status" value="1"/>
</dbReference>
<dbReference type="InterPro" id="IPR010177">
    <property type="entry name" value="Paired_CXXCH_1"/>
</dbReference>
<dbReference type="Pfam" id="PF00970">
    <property type="entry name" value="FAD_binding_6"/>
    <property type="match status" value="1"/>
</dbReference>
<reference evidence="4 5" key="1">
    <citation type="submission" date="2020-04" db="EMBL/GenBank/DDBJ databases">
        <title>Ramlibacter sp. G-1-2-2 isolated from soil.</title>
        <authorList>
            <person name="Dahal R.H."/>
        </authorList>
    </citation>
    <scope>NUCLEOTIDE SEQUENCE [LARGE SCALE GENOMIC DNA]</scope>
    <source>
        <strain evidence="4 5">G-1-2-2</strain>
    </source>
</reference>
<dbReference type="Gene3D" id="3.40.50.80">
    <property type="entry name" value="Nucleotide-binding domain of ferredoxin-NADP reductase (FNR) module"/>
    <property type="match status" value="1"/>
</dbReference>
<keyword evidence="2" id="KW-0411">Iron-sulfur</keyword>
<dbReference type="SUPFAM" id="SSF48695">
    <property type="entry name" value="Multiheme cytochromes"/>
    <property type="match status" value="1"/>
</dbReference>
<dbReference type="InterPro" id="IPR017938">
    <property type="entry name" value="Riboflavin_synthase-like_b-brl"/>
</dbReference>
<dbReference type="PROSITE" id="PS51384">
    <property type="entry name" value="FAD_FR"/>
    <property type="match status" value="1"/>
</dbReference>
<comment type="cofactor">
    <cofactor evidence="1">
        <name>FAD</name>
        <dbReference type="ChEBI" id="CHEBI:57692"/>
    </cofactor>
</comment>
<keyword evidence="5" id="KW-1185">Reference proteome</keyword>
<protein>
    <recommendedName>
        <fullName evidence="3">FAD-binding FR-type domain-containing protein</fullName>
    </recommendedName>
</protein>
<dbReference type="InterPro" id="IPR050415">
    <property type="entry name" value="MRET"/>
</dbReference>
<keyword evidence="2" id="KW-0479">Metal-binding</keyword>
<keyword evidence="2" id="KW-0408">Iron</keyword>
<dbReference type="InterPro" id="IPR041854">
    <property type="entry name" value="BFD-like_2Fe2S-bd_dom_sf"/>
</dbReference>
<dbReference type="AlphaFoldDB" id="A0A848H6P6"/>
<evidence type="ECO:0000256" key="2">
    <source>
        <dbReference type="ARBA" id="ARBA00022714"/>
    </source>
</evidence>
<accession>A0A848H6P6</accession>
<proteinExistence type="predicted"/>
<feature type="domain" description="FAD-binding FR-type" evidence="3">
    <location>
        <begin position="67"/>
        <end position="174"/>
    </location>
</feature>
<dbReference type="PANTHER" id="PTHR47354">
    <property type="entry name" value="NADH OXIDOREDUCTASE HCR"/>
    <property type="match status" value="1"/>
</dbReference>
<dbReference type="PANTHER" id="PTHR47354:SF5">
    <property type="entry name" value="PROTEIN RFBI"/>
    <property type="match status" value="1"/>
</dbReference>
<gene>
    <name evidence="4" type="ORF">HHL11_15615</name>
</gene>
<organism evidence="4 5">
    <name type="scientific">Ramlibacter agri</name>
    <dbReference type="NCBI Taxonomy" id="2728837"/>
    <lineage>
        <taxon>Bacteria</taxon>
        <taxon>Pseudomonadati</taxon>
        <taxon>Pseudomonadota</taxon>
        <taxon>Betaproteobacteria</taxon>
        <taxon>Burkholderiales</taxon>
        <taxon>Comamonadaceae</taxon>
        <taxon>Ramlibacter</taxon>
    </lineage>
</organism>
<sequence length="520" mass="55594">MSGASSTRRGVLCQCTGVTYAEVEQARAANPRISVERLCATLGCGTECGSCLPQVQEMLGQQAWYAATAQATALTTARDLAGLERLIFGVQLTLAGDSTYPRVLPGQHIVLRARTGAGTVDRTYTVVAQDQAAGTLALAIRRTPGGKLTPWLLDGGGTTREVEISAPGGRALGSGGRRPDVFFAGGVGITPAAAIARTLGSKATLHVHYSVGNAEDAAFLPEFDARRGEHPGFSYTLRETSLEGPLDDSTIAAIVRAQPGAKFFVCGPEGYVETVRRGLARAGVEPARIHVELFAMAARKRKVKSSRSAAWYAGALLAALPLLLLQTPLEAQRPHGHPNVGHEQLKCVACHADTGASTRQVLQAKVKYALGLRQTGAVLGTQPVTSATCVQCHANPDDRHPPQRFLEPRFAQARQETGAQLCVSCHREHQATCVSLPAANYCVSCHQDTQVKDDRIAPTHATLIADKRWETCLQCHDYHGNHRWIAPKRLVDAPSVELLEKYLKGGPSPYGSTIVKAKQE</sequence>
<name>A0A848H6P6_9BURK</name>
<dbReference type="GO" id="GO:0051537">
    <property type="term" value="F:2 iron, 2 sulfur cluster binding"/>
    <property type="evidence" value="ECO:0007669"/>
    <property type="project" value="UniProtKB-KW"/>
</dbReference>
<dbReference type="InterPro" id="IPR008333">
    <property type="entry name" value="Cbr1-like_FAD-bd_dom"/>
</dbReference>
<dbReference type="PRINTS" id="PR00409">
    <property type="entry name" value="PHDIOXRDTASE"/>
</dbReference>